<evidence type="ECO:0000256" key="1">
    <source>
        <dbReference type="SAM" id="Coils"/>
    </source>
</evidence>
<dbReference type="AlphaFoldDB" id="A0A0A7FW25"/>
<dbReference type="HOGENOM" id="CLU_551748_0_0_9"/>
<keyword evidence="3" id="KW-1185">Reference proteome</keyword>
<organism evidence="2 3">
    <name type="scientific">Clostridium baratii str. Sullivan</name>
    <dbReference type="NCBI Taxonomy" id="1415775"/>
    <lineage>
        <taxon>Bacteria</taxon>
        <taxon>Bacillati</taxon>
        <taxon>Bacillota</taxon>
        <taxon>Clostridia</taxon>
        <taxon>Eubacteriales</taxon>
        <taxon>Clostridiaceae</taxon>
        <taxon>Clostridium</taxon>
    </lineage>
</organism>
<evidence type="ECO:0000313" key="3">
    <source>
        <dbReference type="Proteomes" id="UP000030635"/>
    </source>
</evidence>
<evidence type="ECO:0000313" key="2">
    <source>
        <dbReference type="EMBL" id="AIY83799.1"/>
    </source>
</evidence>
<dbReference type="EMBL" id="CP006905">
    <property type="protein sequence ID" value="AIY83799.1"/>
    <property type="molecule type" value="Genomic_DNA"/>
</dbReference>
<sequence>MTIKEIIINAIRNPKDEELKKEILNAVSTPTEIAKDFEKTPATISNLIEKENLRSIKSGRISLVLKSDFYNLFDKEIVEYIDNRKSLATNLFTLILKPYKKDFIEKTGCEIGFSLLTKFNIDTISQKRVKDFREESIIIPIPMDYARAFNAATKCFEKVNTFNMEISDEIIDKYIEINKQTFTDETVLEYEFNQEKLLKELRENNFKLAKNDFFSITFKASNIDIVEKDTIKESSTYFVSSPGCSIGFDLLEKLNLNSYEVNNKYVDPINIKEYTIYINEETAMEYKNKYGYFQNENQLIVNCKTDAFYSCVDLEFNKGIISYKINDSRILSIWDSLNNKLDIISNKVVDIEKKVRLYKEELRLIEKDKKDYENKATALIQNWIKDSGSNELKLNLDHNKNINKMFVAEFMEANNIEFFFSEDVDFDIDTDAVISQNILTKADILLSNINDYIFSVDTIGVVPLEEYNGGSVYAVITMINKLKVYIEIFKDSMA</sequence>
<gene>
    <name evidence="2" type="ORF">U729_702</name>
</gene>
<protein>
    <submittedName>
        <fullName evidence="2">Uncharacterized protein</fullName>
    </submittedName>
</protein>
<feature type="coiled-coil region" evidence="1">
    <location>
        <begin position="341"/>
        <end position="382"/>
    </location>
</feature>
<dbReference type="Proteomes" id="UP000030635">
    <property type="component" value="Chromosome"/>
</dbReference>
<keyword evidence="1" id="KW-0175">Coiled coil</keyword>
<proteinExistence type="predicted"/>
<name>A0A0A7FW25_9CLOT</name>
<dbReference type="RefSeq" id="WP_039311673.1">
    <property type="nucleotide sequence ID" value="NZ_CP006905.1"/>
</dbReference>
<reference evidence="2 3" key="1">
    <citation type="journal article" date="2015" name="Infect. Genet. Evol.">
        <title>Genomic sequences of six botulinum neurotoxin-producing strains representing three clostridial species illustrate the mobility and diversity of botulinum neurotoxin genes.</title>
        <authorList>
            <person name="Smith T.J."/>
            <person name="Hill K.K."/>
            <person name="Xie G."/>
            <person name="Foley B.T."/>
            <person name="Williamson C.H."/>
            <person name="Foster J.T."/>
            <person name="Johnson S.L."/>
            <person name="Chertkov O."/>
            <person name="Teshima H."/>
            <person name="Gibbons H.S."/>
            <person name="Johnsky L.A."/>
            <person name="Karavis M.A."/>
            <person name="Smith L.A."/>
        </authorList>
    </citation>
    <scope>NUCLEOTIDE SEQUENCE [LARGE SCALE GENOMIC DNA]</scope>
    <source>
        <strain evidence="2">Sullivan</strain>
    </source>
</reference>
<accession>A0A0A7FW25</accession>
<dbReference type="KEGG" id="cbv:U729_702"/>